<accession>A0ABQ8BGM8</accession>
<name>A0ABQ8BGM8_BRANA</name>
<dbReference type="EMBL" id="JAGKQM010000011">
    <property type="protein sequence ID" value="KAH0903400.1"/>
    <property type="molecule type" value="Genomic_DNA"/>
</dbReference>
<gene>
    <name evidence="2" type="ORF">HID58_042903</name>
</gene>
<feature type="region of interest" description="Disordered" evidence="1">
    <location>
        <begin position="31"/>
        <end position="95"/>
    </location>
</feature>
<evidence type="ECO:0000313" key="3">
    <source>
        <dbReference type="Proteomes" id="UP000824890"/>
    </source>
</evidence>
<sequence length="474" mass="54783">MMLFKSYSVLLDMSLKQSVLSQFDFRVPRMSRTTKPRNASDKDVSDATLPARTPYSVERQKRDAFYQSKGDSTPRHAPTARLPRNRKGGPGAPEQVGLGYRAVQSSFLLVELRQYLLVEWLLTPVQNEEKAKKHRRSSMSGLQLLPRLLYGIRRIQQSEAAFHSFWRHPSALAASGVPQSHSSFLIYISQSPPHWRRPRHKCKEDDLILQAVRYKQRNFKQKDRNSLIGKERKTKQCQELRQFATKLSLYHLVPDAAKDESFFLLVNHGSAKRPEEQSSFSFQDQGAHKKGLVRQKSGSFANEVQNQQGFVERRECTTDFSNHFLVRNEGEIKLSSSRSSRKKILSLWPPCFKTLWLWGRSRNMTERKTKERKKNAPKCMCCTKRWWLFLVVNPEITNNERIHIALLFPSFGNHRMIHNKGGRIRTYGRPDPDLLGWMACFALVASVPKQMRCTTQRVTLSPYPSSAYAITNRG</sequence>
<dbReference type="Proteomes" id="UP000824890">
    <property type="component" value="Unassembled WGS sequence"/>
</dbReference>
<organism evidence="2 3">
    <name type="scientific">Brassica napus</name>
    <name type="common">Rape</name>
    <dbReference type="NCBI Taxonomy" id="3708"/>
    <lineage>
        <taxon>Eukaryota</taxon>
        <taxon>Viridiplantae</taxon>
        <taxon>Streptophyta</taxon>
        <taxon>Embryophyta</taxon>
        <taxon>Tracheophyta</taxon>
        <taxon>Spermatophyta</taxon>
        <taxon>Magnoliopsida</taxon>
        <taxon>eudicotyledons</taxon>
        <taxon>Gunneridae</taxon>
        <taxon>Pentapetalae</taxon>
        <taxon>rosids</taxon>
        <taxon>malvids</taxon>
        <taxon>Brassicales</taxon>
        <taxon>Brassicaceae</taxon>
        <taxon>Brassiceae</taxon>
        <taxon>Brassica</taxon>
    </lineage>
</organism>
<comment type="caution">
    <text evidence="2">The sequence shown here is derived from an EMBL/GenBank/DDBJ whole genome shotgun (WGS) entry which is preliminary data.</text>
</comment>
<reference evidence="2 3" key="1">
    <citation type="submission" date="2021-05" db="EMBL/GenBank/DDBJ databases">
        <title>Genome Assembly of Synthetic Allotetraploid Brassica napus Reveals Homoeologous Exchanges between Subgenomes.</title>
        <authorList>
            <person name="Davis J.T."/>
        </authorList>
    </citation>
    <scope>NUCLEOTIDE SEQUENCE [LARGE SCALE GENOMIC DNA]</scope>
    <source>
        <strain evidence="3">cv. Da-Ae</strain>
        <tissue evidence="2">Seedling</tissue>
    </source>
</reference>
<protein>
    <submittedName>
        <fullName evidence="2">Uncharacterized protein</fullName>
    </submittedName>
</protein>
<keyword evidence="3" id="KW-1185">Reference proteome</keyword>
<evidence type="ECO:0000256" key="1">
    <source>
        <dbReference type="SAM" id="MobiDB-lite"/>
    </source>
</evidence>
<proteinExistence type="predicted"/>
<evidence type="ECO:0000313" key="2">
    <source>
        <dbReference type="EMBL" id="KAH0903400.1"/>
    </source>
</evidence>